<feature type="transmembrane region" description="Helical" evidence="6">
    <location>
        <begin position="149"/>
        <end position="167"/>
    </location>
</feature>
<evidence type="ECO:0000256" key="6">
    <source>
        <dbReference type="SAM" id="Phobius"/>
    </source>
</evidence>
<dbReference type="Pfam" id="PF00892">
    <property type="entry name" value="EamA"/>
    <property type="match status" value="2"/>
</dbReference>
<dbReference type="InterPro" id="IPR037185">
    <property type="entry name" value="EmrE-like"/>
</dbReference>
<dbReference type="PANTHER" id="PTHR32322:SF2">
    <property type="entry name" value="EAMA DOMAIN-CONTAINING PROTEIN"/>
    <property type="match status" value="1"/>
</dbReference>
<accession>A0ABU2BJ65</accession>
<feature type="transmembrane region" description="Helical" evidence="6">
    <location>
        <begin position="58"/>
        <end position="79"/>
    </location>
</feature>
<dbReference type="InterPro" id="IPR050638">
    <property type="entry name" value="AA-Vitamin_Transporters"/>
</dbReference>
<comment type="similarity">
    <text evidence="2">Belongs to the EamA transporter family.</text>
</comment>
<feature type="transmembrane region" description="Helical" evidence="6">
    <location>
        <begin position="173"/>
        <end position="192"/>
    </location>
</feature>
<comment type="caution">
    <text evidence="8">The sequence shown here is derived from an EMBL/GenBank/DDBJ whole genome shotgun (WGS) entry which is preliminary data.</text>
</comment>
<evidence type="ECO:0000256" key="4">
    <source>
        <dbReference type="ARBA" id="ARBA00022989"/>
    </source>
</evidence>
<dbReference type="EMBL" id="JAVDYI010000001">
    <property type="protein sequence ID" value="MDR7358650.1"/>
    <property type="molecule type" value="Genomic_DNA"/>
</dbReference>
<name>A0ABU2BJ65_9MICC</name>
<dbReference type="SUPFAM" id="SSF103481">
    <property type="entry name" value="Multidrug resistance efflux transporter EmrE"/>
    <property type="match status" value="2"/>
</dbReference>
<reference evidence="8 9" key="1">
    <citation type="submission" date="2023-07" db="EMBL/GenBank/DDBJ databases">
        <title>Sequencing the genomes of 1000 actinobacteria strains.</title>
        <authorList>
            <person name="Klenk H.-P."/>
        </authorList>
    </citation>
    <scope>NUCLEOTIDE SEQUENCE [LARGE SCALE GENOMIC DNA]</scope>
    <source>
        <strain evidence="8 9">DSM 20167</strain>
    </source>
</reference>
<feature type="domain" description="EamA" evidence="7">
    <location>
        <begin position="29"/>
        <end position="162"/>
    </location>
</feature>
<protein>
    <submittedName>
        <fullName evidence="8">Drug/metabolite transporter (DMT)-like permease</fullName>
    </submittedName>
</protein>
<keyword evidence="4 6" id="KW-1133">Transmembrane helix</keyword>
<evidence type="ECO:0000259" key="7">
    <source>
        <dbReference type="Pfam" id="PF00892"/>
    </source>
</evidence>
<feature type="transmembrane region" description="Helical" evidence="6">
    <location>
        <begin position="118"/>
        <end position="137"/>
    </location>
</feature>
<evidence type="ECO:0000313" key="8">
    <source>
        <dbReference type="EMBL" id="MDR7358650.1"/>
    </source>
</evidence>
<feature type="transmembrane region" description="Helical" evidence="6">
    <location>
        <begin position="91"/>
        <end position="112"/>
    </location>
</feature>
<evidence type="ECO:0000313" key="9">
    <source>
        <dbReference type="Proteomes" id="UP001183817"/>
    </source>
</evidence>
<comment type="subcellular location">
    <subcellularLocation>
        <location evidence="1">Membrane</location>
        <topology evidence="1">Multi-pass membrane protein</topology>
    </subcellularLocation>
</comment>
<feature type="domain" description="EamA" evidence="7">
    <location>
        <begin position="174"/>
        <end position="316"/>
    </location>
</feature>
<feature type="transmembrane region" description="Helical" evidence="6">
    <location>
        <begin position="244"/>
        <end position="267"/>
    </location>
</feature>
<feature type="transmembrane region" description="Helical" evidence="6">
    <location>
        <begin position="27"/>
        <end position="46"/>
    </location>
</feature>
<gene>
    <name evidence="8" type="ORF">J2S64_002341</name>
</gene>
<sequence>MPREEIPTQLAQLSPPAVPVSSSRPRLGGVGIALFSSAVFGLSGSFAKSLLEAGWSPAAAVTLRMAGAALVLLIPTLLIMRGKWSLLARNWKSILLFGLFGVGACQFCYFLAVERLDVGVALLLEYLAPVLIVLFLWVRHRRTPKAMTIGGALLALAGLVAVLDLAGETRVDPIGVLWGLGAAVGLTVYFFVSARADGALPPIVLATGGLLVGAAAMGILGVVGLLDMQVRFVPVKLASWETQWWVALGGLVLFSTVIAYVTGIMAARTLGSKLASFISLTEVLFAVLWAWLLLGELPAGVQLLGGLLIVGGVLLVRADELRSR</sequence>
<evidence type="ECO:0000256" key="3">
    <source>
        <dbReference type="ARBA" id="ARBA00022692"/>
    </source>
</evidence>
<keyword evidence="3 6" id="KW-0812">Transmembrane</keyword>
<dbReference type="Proteomes" id="UP001183817">
    <property type="component" value="Unassembled WGS sequence"/>
</dbReference>
<feature type="transmembrane region" description="Helical" evidence="6">
    <location>
        <begin position="300"/>
        <end position="318"/>
    </location>
</feature>
<evidence type="ECO:0000256" key="1">
    <source>
        <dbReference type="ARBA" id="ARBA00004141"/>
    </source>
</evidence>
<organism evidence="8 9">
    <name type="scientific">Paeniglutamicibacter sulfureus</name>
    <dbReference type="NCBI Taxonomy" id="43666"/>
    <lineage>
        <taxon>Bacteria</taxon>
        <taxon>Bacillati</taxon>
        <taxon>Actinomycetota</taxon>
        <taxon>Actinomycetes</taxon>
        <taxon>Micrococcales</taxon>
        <taxon>Micrococcaceae</taxon>
        <taxon>Paeniglutamicibacter</taxon>
    </lineage>
</organism>
<keyword evidence="5 6" id="KW-0472">Membrane</keyword>
<evidence type="ECO:0000256" key="2">
    <source>
        <dbReference type="ARBA" id="ARBA00007362"/>
    </source>
</evidence>
<dbReference type="PANTHER" id="PTHR32322">
    <property type="entry name" value="INNER MEMBRANE TRANSPORTER"/>
    <property type="match status" value="1"/>
</dbReference>
<feature type="transmembrane region" description="Helical" evidence="6">
    <location>
        <begin position="274"/>
        <end position="294"/>
    </location>
</feature>
<feature type="transmembrane region" description="Helical" evidence="6">
    <location>
        <begin position="204"/>
        <end position="224"/>
    </location>
</feature>
<proteinExistence type="inferred from homology"/>
<keyword evidence="9" id="KW-1185">Reference proteome</keyword>
<evidence type="ECO:0000256" key="5">
    <source>
        <dbReference type="ARBA" id="ARBA00023136"/>
    </source>
</evidence>
<dbReference type="InterPro" id="IPR000620">
    <property type="entry name" value="EamA_dom"/>
</dbReference>
<dbReference type="RefSeq" id="WP_377700281.1">
    <property type="nucleotide sequence ID" value="NZ_BAAAWO010000001.1"/>
</dbReference>